<dbReference type="SUPFAM" id="SSF48576">
    <property type="entry name" value="Terpenoid synthases"/>
    <property type="match status" value="1"/>
</dbReference>
<proteinExistence type="predicted"/>
<gene>
    <name evidence="2" type="primary">hpnC</name>
    <name evidence="2" type="ORF">HCK00_26235</name>
</gene>
<accession>A0ABX1C5Q4</accession>
<organism evidence="2 3">
    <name type="scientific">Streptomyces zingiberis</name>
    <dbReference type="NCBI Taxonomy" id="2053010"/>
    <lineage>
        <taxon>Bacteria</taxon>
        <taxon>Bacillati</taxon>
        <taxon>Actinomycetota</taxon>
        <taxon>Actinomycetes</taxon>
        <taxon>Kitasatosporales</taxon>
        <taxon>Streptomycetaceae</taxon>
        <taxon>Streptomyces</taxon>
    </lineage>
</organism>
<dbReference type="NCBIfam" id="TIGR03464">
    <property type="entry name" value="HpnC"/>
    <property type="match status" value="1"/>
</dbReference>
<feature type="compositionally biased region" description="Basic and acidic residues" evidence="1">
    <location>
        <begin position="43"/>
        <end position="68"/>
    </location>
</feature>
<dbReference type="Gene3D" id="1.10.600.10">
    <property type="entry name" value="Farnesyl Diphosphate Synthase"/>
    <property type="match status" value="1"/>
</dbReference>
<dbReference type="GO" id="GO:0051996">
    <property type="term" value="F:squalene synthase [NAD(P)H] activity"/>
    <property type="evidence" value="ECO:0007669"/>
    <property type="project" value="UniProtKB-EC"/>
</dbReference>
<dbReference type="EMBL" id="JAATEN010000034">
    <property type="protein sequence ID" value="NJQ03913.1"/>
    <property type="molecule type" value="Genomic_DNA"/>
</dbReference>
<evidence type="ECO:0000313" key="2">
    <source>
        <dbReference type="EMBL" id="NJQ03913.1"/>
    </source>
</evidence>
<comment type="caution">
    <text evidence="2">The sequence shown here is derived from an EMBL/GenBank/DDBJ whole genome shotgun (WGS) entry which is preliminary data.</text>
</comment>
<dbReference type="EC" id="2.5.1.21" evidence="2"/>
<feature type="region of interest" description="Disordered" evidence="1">
    <location>
        <begin position="30"/>
        <end position="84"/>
    </location>
</feature>
<dbReference type="InterPro" id="IPR017827">
    <property type="entry name" value="HSQ_synthase_HpnC"/>
</dbReference>
<evidence type="ECO:0000313" key="3">
    <source>
        <dbReference type="Proteomes" id="UP000695264"/>
    </source>
</evidence>
<keyword evidence="2" id="KW-0808">Transferase</keyword>
<reference evidence="2 3" key="1">
    <citation type="submission" date="2020-03" db="EMBL/GenBank/DDBJ databases">
        <title>WGS of actinomycetes isolated from Thailand.</title>
        <authorList>
            <person name="Thawai C."/>
        </authorList>
    </citation>
    <scope>NUCLEOTIDE SEQUENCE [LARGE SCALE GENOMIC DNA]</scope>
    <source>
        <strain evidence="2 3">PLAI 1-29</strain>
    </source>
</reference>
<keyword evidence="3" id="KW-1185">Reference proteome</keyword>
<evidence type="ECO:0000256" key="1">
    <source>
        <dbReference type="SAM" id="MobiDB-lite"/>
    </source>
</evidence>
<protein>
    <submittedName>
        <fullName evidence="2">Squalene synthase HpnC</fullName>
        <ecNumber evidence="2">2.5.1.21</ecNumber>
    </submittedName>
</protein>
<dbReference type="Pfam" id="PF00494">
    <property type="entry name" value="SQS_PSY"/>
    <property type="match status" value="1"/>
</dbReference>
<sequence length="317" mass="33854">MAVYGYARLVDDIGDGDLDPAGGDAAVLLGEGPCDLAGGPEADGPRRPAADPVADRRPDGERRREPVAHPDPSGRVTRPVAGAAEPAVPAVDRLALLDAAERDLHRVFAPGGEPRHPLLRALRPLVRRQGLTPEPFLALIEAGRRDQRVTRYRSWEDLLGYCELSANPVGRLVLAVTGTTSAERVRRSDAVCTGLQVVEHLQDVAEDLTRGRIYLPADAMARHGVREEDLRRPEGSPSVRALVREEALRAHALLDEGGPLVRGVTGRLRLLLAGFVGGGRAALGAIAAAGYDVLPEPPRPSRTALLRAVAVTLRREG</sequence>
<dbReference type="InterPro" id="IPR008949">
    <property type="entry name" value="Isoprenoid_synthase_dom_sf"/>
</dbReference>
<dbReference type="Proteomes" id="UP000695264">
    <property type="component" value="Unassembled WGS sequence"/>
</dbReference>
<name>A0ABX1C5Q4_9ACTN</name>
<dbReference type="PANTHER" id="PTHR31480">
    <property type="entry name" value="BIFUNCTIONAL LYCOPENE CYCLASE/PHYTOENE SYNTHASE"/>
    <property type="match status" value="1"/>
</dbReference>
<dbReference type="InterPro" id="IPR002060">
    <property type="entry name" value="Squ/phyt_synthse"/>
</dbReference>